<feature type="compositionally biased region" description="Polar residues" evidence="1">
    <location>
        <begin position="13"/>
        <end position="26"/>
    </location>
</feature>
<organism evidence="2 3">
    <name type="scientific">Podospora australis</name>
    <dbReference type="NCBI Taxonomy" id="1536484"/>
    <lineage>
        <taxon>Eukaryota</taxon>
        <taxon>Fungi</taxon>
        <taxon>Dikarya</taxon>
        <taxon>Ascomycota</taxon>
        <taxon>Pezizomycotina</taxon>
        <taxon>Sordariomycetes</taxon>
        <taxon>Sordariomycetidae</taxon>
        <taxon>Sordariales</taxon>
        <taxon>Podosporaceae</taxon>
        <taxon>Podospora</taxon>
    </lineage>
</organism>
<evidence type="ECO:0000256" key="1">
    <source>
        <dbReference type="SAM" id="MobiDB-lite"/>
    </source>
</evidence>
<feature type="region of interest" description="Disordered" evidence="1">
    <location>
        <begin position="1"/>
        <end position="37"/>
    </location>
</feature>
<proteinExistence type="predicted"/>
<evidence type="ECO:0000313" key="2">
    <source>
        <dbReference type="EMBL" id="KAK4184854.1"/>
    </source>
</evidence>
<dbReference type="Proteomes" id="UP001302126">
    <property type="component" value="Unassembled WGS sequence"/>
</dbReference>
<accession>A0AAN7AFM7</accession>
<comment type="caution">
    <text evidence="2">The sequence shown here is derived from an EMBL/GenBank/DDBJ whole genome shotgun (WGS) entry which is preliminary data.</text>
</comment>
<reference evidence="2" key="1">
    <citation type="journal article" date="2023" name="Mol. Phylogenet. Evol.">
        <title>Genome-scale phylogeny and comparative genomics of the fungal order Sordariales.</title>
        <authorList>
            <person name="Hensen N."/>
            <person name="Bonometti L."/>
            <person name="Westerberg I."/>
            <person name="Brannstrom I.O."/>
            <person name="Guillou S."/>
            <person name="Cros-Aarteil S."/>
            <person name="Calhoun S."/>
            <person name="Haridas S."/>
            <person name="Kuo A."/>
            <person name="Mondo S."/>
            <person name="Pangilinan J."/>
            <person name="Riley R."/>
            <person name="LaButti K."/>
            <person name="Andreopoulos B."/>
            <person name="Lipzen A."/>
            <person name="Chen C."/>
            <person name="Yan M."/>
            <person name="Daum C."/>
            <person name="Ng V."/>
            <person name="Clum A."/>
            <person name="Steindorff A."/>
            <person name="Ohm R.A."/>
            <person name="Martin F."/>
            <person name="Silar P."/>
            <person name="Natvig D.O."/>
            <person name="Lalanne C."/>
            <person name="Gautier V."/>
            <person name="Ament-Velasquez S.L."/>
            <person name="Kruys A."/>
            <person name="Hutchinson M.I."/>
            <person name="Powell A.J."/>
            <person name="Barry K."/>
            <person name="Miller A.N."/>
            <person name="Grigoriev I.V."/>
            <person name="Debuchy R."/>
            <person name="Gladieux P."/>
            <person name="Hiltunen Thoren M."/>
            <person name="Johannesson H."/>
        </authorList>
    </citation>
    <scope>NUCLEOTIDE SEQUENCE</scope>
    <source>
        <strain evidence="2">PSN309</strain>
    </source>
</reference>
<name>A0AAN7AFM7_9PEZI</name>
<dbReference type="EMBL" id="MU864472">
    <property type="protein sequence ID" value="KAK4184854.1"/>
    <property type="molecule type" value="Genomic_DNA"/>
</dbReference>
<reference evidence="2" key="2">
    <citation type="submission" date="2023-05" db="EMBL/GenBank/DDBJ databases">
        <authorList>
            <consortium name="Lawrence Berkeley National Laboratory"/>
            <person name="Steindorff A."/>
            <person name="Hensen N."/>
            <person name="Bonometti L."/>
            <person name="Westerberg I."/>
            <person name="Brannstrom I.O."/>
            <person name="Guillou S."/>
            <person name="Cros-Aarteil S."/>
            <person name="Calhoun S."/>
            <person name="Haridas S."/>
            <person name="Kuo A."/>
            <person name="Mondo S."/>
            <person name="Pangilinan J."/>
            <person name="Riley R."/>
            <person name="Labutti K."/>
            <person name="Andreopoulos B."/>
            <person name="Lipzen A."/>
            <person name="Chen C."/>
            <person name="Yanf M."/>
            <person name="Daum C."/>
            <person name="Ng V."/>
            <person name="Clum A."/>
            <person name="Ohm R."/>
            <person name="Martin F."/>
            <person name="Silar P."/>
            <person name="Natvig D."/>
            <person name="Lalanne C."/>
            <person name="Gautier V."/>
            <person name="Ament-Velasquez S.L."/>
            <person name="Kruys A."/>
            <person name="Hutchinson M.I."/>
            <person name="Powell A.J."/>
            <person name="Barry K."/>
            <person name="Miller A.N."/>
            <person name="Grigoriev I.V."/>
            <person name="Debuchy R."/>
            <person name="Gladieux P."/>
            <person name="Thoren M.H."/>
            <person name="Johannesson H."/>
        </authorList>
    </citation>
    <scope>NUCLEOTIDE SEQUENCE</scope>
    <source>
        <strain evidence="2">PSN309</strain>
    </source>
</reference>
<evidence type="ECO:0000313" key="3">
    <source>
        <dbReference type="Proteomes" id="UP001302126"/>
    </source>
</evidence>
<dbReference type="AlphaFoldDB" id="A0AAN7AFM7"/>
<feature type="compositionally biased region" description="Polar residues" evidence="1">
    <location>
        <begin position="114"/>
        <end position="130"/>
    </location>
</feature>
<sequence>MFSLKFLSRNRHVTAQTDGSGQNSSRNKLKKKKSQYQLIQNQHPVVDESIILTMGNQMSFENIPRPLRPPRSHGAAPPEIPDLPSLPIYETLNSCKKPEAPTAPASKLTEKPKTPSSGHRSQLLPATTKLTPVVQPNEGPPPYDRASMLADSYRSILPDFNTMNCNSSYARLKHRPTDINLRQIRHQTSFTSNRSHTSLDLSRRPDPNLPSIIHEVPSESSSTTALDSAETPMPASGPSDPPTPEIPPRAAVRPTSGTAMMGDIRQRPLVHSASFSPAPMQATFVASPPLPLSSPASSTSLARKNSEGATAGTDVALQICTDLLTEELSKAFLLSQHQLPGRQDTGSESDNQAAKLQVLLLIEAYEGVLENCRSHRNRDKVAARTRHYDEAVEILNHWLESLYAIYHEAFGCESEDRGKGCFLDIDDC</sequence>
<feature type="region of interest" description="Disordered" evidence="1">
    <location>
        <begin position="185"/>
        <end position="259"/>
    </location>
</feature>
<keyword evidence="3" id="KW-1185">Reference proteome</keyword>
<feature type="region of interest" description="Disordered" evidence="1">
    <location>
        <begin position="62"/>
        <end position="141"/>
    </location>
</feature>
<protein>
    <submittedName>
        <fullName evidence="2">Uncharacterized protein</fullName>
    </submittedName>
</protein>
<feature type="compositionally biased region" description="Polar residues" evidence="1">
    <location>
        <begin position="186"/>
        <end position="200"/>
    </location>
</feature>
<gene>
    <name evidence="2" type="ORF">QBC35DRAFT_440668</name>
</gene>